<accession>A0AAV4IZS1</accession>
<dbReference type="AlphaFoldDB" id="A0AAV4IZS1"/>
<protein>
    <submittedName>
        <fullName evidence="1">Uncharacterized protein</fullName>
    </submittedName>
</protein>
<keyword evidence="2" id="KW-1185">Reference proteome</keyword>
<gene>
    <name evidence="1" type="ORF">ElyMa_006763600</name>
</gene>
<name>A0AAV4IZS1_9GAST</name>
<dbReference type="Proteomes" id="UP000762676">
    <property type="component" value="Unassembled WGS sequence"/>
</dbReference>
<sequence>MMMMMMMMTKKKEKKMMKKKETGICELVLELVGMRCCKRDKDRERQTDKGRQRCSTVSAITSRTASDKVCPVFETNCRSQIRLNTTTIHSSNNSSSRNNGRVYYSNHHRFKRFSRIALCYLTLSVRQFALLYQVLAWPLGRFSDRTRCPRARRQTPEPVTDNAFLQSQTKEFPRSSINWTSLQTCV</sequence>
<proteinExistence type="predicted"/>
<comment type="caution">
    <text evidence="1">The sequence shown here is derived from an EMBL/GenBank/DDBJ whole genome shotgun (WGS) entry which is preliminary data.</text>
</comment>
<reference evidence="1 2" key="1">
    <citation type="journal article" date="2021" name="Elife">
        <title>Chloroplast acquisition without the gene transfer in kleptoplastic sea slugs, Plakobranchus ocellatus.</title>
        <authorList>
            <person name="Maeda T."/>
            <person name="Takahashi S."/>
            <person name="Yoshida T."/>
            <person name="Shimamura S."/>
            <person name="Takaki Y."/>
            <person name="Nagai Y."/>
            <person name="Toyoda A."/>
            <person name="Suzuki Y."/>
            <person name="Arimoto A."/>
            <person name="Ishii H."/>
            <person name="Satoh N."/>
            <person name="Nishiyama T."/>
            <person name="Hasebe M."/>
            <person name="Maruyama T."/>
            <person name="Minagawa J."/>
            <person name="Obokata J."/>
            <person name="Shigenobu S."/>
        </authorList>
    </citation>
    <scope>NUCLEOTIDE SEQUENCE [LARGE SCALE GENOMIC DNA]</scope>
</reference>
<evidence type="ECO:0000313" key="2">
    <source>
        <dbReference type="Proteomes" id="UP000762676"/>
    </source>
</evidence>
<evidence type="ECO:0000313" key="1">
    <source>
        <dbReference type="EMBL" id="GFS15125.1"/>
    </source>
</evidence>
<organism evidence="1 2">
    <name type="scientific">Elysia marginata</name>
    <dbReference type="NCBI Taxonomy" id="1093978"/>
    <lineage>
        <taxon>Eukaryota</taxon>
        <taxon>Metazoa</taxon>
        <taxon>Spiralia</taxon>
        <taxon>Lophotrochozoa</taxon>
        <taxon>Mollusca</taxon>
        <taxon>Gastropoda</taxon>
        <taxon>Heterobranchia</taxon>
        <taxon>Euthyneura</taxon>
        <taxon>Panpulmonata</taxon>
        <taxon>Sacoglossa</taxon>
        <taxon>Placobranchoidea</taxon>
        <taxon>Plakobranchidae</taxon>
        <taxon>Elysia</taxon>
    </lineage>
</organism>
<dbReference type="EMBL" id="BMAT01013546">
    <property type="protein sequence ID" value="GFS15125.1"/>
    <property type="molecule type" value="Genomic_DNA"/>
</dbReference>